<dbReference type="SUPFAM" id="SSF140566">
    <property type="entry name" value="FlgN-like"/>
    <property type="match status" value="1"/>
</dbReference>
<evidence type="ECO:0000256" key="1">
    <source>
        <dbReference type="ARBA" id="ARBA00002397"/>
    </source>
</evidence>
<evidence type="ECO:0000256" key="4">
    <source>
        <dbReference type="SAM" id="Coils"/>
    </source>
</evidence>
<keyword evidence="7" id="KW-1185">Reference proteome</keyword>
<sequence length="143" mass="16088">MTMPGTLDVLQQMLDTLKTLEVELENEQSLLCAGRVDAVRLQAATLEKENLLATLRHQEQHRHQTGDQAPYSEHSDLAPLWQTIMDLTQRLHDMNQHNGMLLNQHLTRNQGALDTLKSRHGQSLYGPDGQAQSGMITGRKLSI</sequence>
<reference evidence="6 7" key="1">
    <citation type="submission" date="2017-08" db="EMBL/GenBank/DDBJ databases">
        <title>Draft Genome Sequence of Hafnia alvei CITHA-6 Isolated from Raw Bovine Milk.</title>
        <authorList>
            <person name="Culligan E.P."/>
            <person name="Mcsweeney A."/>
            <person name="O'Doherty C."/>
            <person name="Gleeson E."/>
            <person name="O'Riordan D."/>
            <person name="Sleator R.D."/>
        </authorList>
    </citation>
    <scope>NUCLEOTIDE SEQUENCE [LARGE SCALE GENOMIC DNA]</scope>
    <source>
        <strain evidence="6 7">CITHA-6</strain>
    </source>
</reference>
<dbReference type="KEGG" id="hpar:AL518_12805"/>
<keyword evidence="4" id="KW-0175">Coiled coil</keyword>
<dbReference type="AlphaFoldDB" id="A0A2A2MER2"/>
<dbReference type="RefSeq" id="WP_020303694.1">
    <property type="nucleotide sequence ID" value="NZ_CALECD010000011.1"/>
</dbReference>
<name>A0A2A2MER2_9GAMM</name>
<dbReference type="OrthoDB" id="6462803at2"/>
<keyword evidence="6" id="KW-0282">Flagellum</keyword>
<comment type="similarity">
    <text evidence="2">Belongs to the FlgN family.</text>
</comment>
<protein>
    <submittedName>
        <fullName evidence="6">Flagella synthesis protein</fullName>
    </submittedName>
</protein>
<feature type="region of interest" description="Disordered" evidence="5">
    <location>
        <begin position="123"/>
        <end position="143"/>
    </location>
</feature>
<evidence type="ECO:0000256" key="3">
    <source>
        <dbReference type="ARBA" id="ARBA00022795"/>
    </source>
</evidence>
<organism evidence="6 7">
    <name type="scientific">Hafnia paralvei</name>
    <dbReference type="NCBI Taxonomy" id="546367"/>
    <lineage>
        <taxon>Bacteria</taxon>
        <taxon>Pseudomonadati</taxon>
        <taxon>Pseudomonadota</taxon>
        <taxon>Gammaproteobacteria</taxon>
        <taxon>Enterobacterales</taxon>
        <taxon>Hafniaceae</taxon>
        <taxon>Hafnia</taxon>
    </lineage>
</organism>
<evidence type="ECO:0000256" key="5">
    <source>
        <dbReference type="SAM" id="MobiDB-lite"/>
    </source>
</evidence>
<keyword evidence="3" id="KW-1005">Bacterial flagellum biogenesis</keyword>
<dbReference type="Gene3D" id="1.20.58.300">
    <property type="entry name" value="FlgN-like"/>
    <property type="match status" value="1"/>
</dbReference>
<dbReference type="EMBL" id="NQMS01000002">
    <property type="protein sequence ID" value="PAV97351.1"/>
    <property type="molecule type" value="Genomic_DNA"/>
</dbReference>
<evidence type="ECO:0000256" key="2">
    <source>
        <dbReference type="ARBA" id="ARBA00007703"/>
    </source>
</evidence>
<evidence type="ECO:0000313" key="6">
    <source>
        <dbReference type="EMBL" id="PAV97351.1"/>
    </source>
</evidence>
<dbReference type="Pfam" id="PF05130">
    <property type="entry name" value="FlgN"/>
    <property type="match status" value="1"/>
</dbReference>
<keyword evidence="6" id="KW-0966">Cell projection</keyword>
<keyword evidence="6" id="KW-0969">Cilium</keyword>
<dbReference type="GO" id="GO:0044780">
    <property type="term" value="P:bacterial-type flagellum assembly"/>
    <property type="evidence" value="ECO:0007669"/>
    <property type="project" value="InterPro"/>
</dbReference>
<proteinExistence type="inferred from homology"/>
<dbReference type="InterPro" id="IPR036679">
    <property type="entry name" value="FlgN-like_sf"/>
</dbReference>
<feature type="coiled-coil region" evidence="4">
    <location>
        <begin position="7"/>
        <end position="61"/>
    </location>
</feature>
<dbReference type="Proteomes" id="UP000218796">
    <property type="component" value="Unassembled WGS sequence"/>
</dbReference>
<dbReference type="InterPro" id="IPR007809">
    <property type="entry name" value="FlgN-like"/>
</dbReference>
<gene>
    <name evidence="6" type="ORF">CJD50_06775</name>
</gene>
<accession>A0A2A2MER2</accession>
<comment type="caution">
    <text evidence="6">The sequence shown here is derived from an EMBL/GenBank/DDBJ whole genome shotgun (WGS) entry which is preliminary data.</text>
</comment>
<evidence type="ECO:0000313" key="7">
    <source>
        <dbReference type="Proteomes" id="UP000218796"/>
    </source>
</evidence>
<comment type="function">
    <text evidence="1">Required for the efficient initiation of filament assembly.</text>
</comment>